<sequence length="533" mass="55857">MNNSFVYGTSGYCNSVTTGWEVDGCTTFRGGAYDSGGSTTMQDADTSAFASDSSDNANVPDLTRISDTVTLNSNSTLESFPIGIVQDDYGAQGYYPQATLGLGPDSTLLSTLVDSGTIASRTWSWFWGLSGALSSDSTQSQVDGSLVLGGYDKAKVDGDGYKQSIMTGSGRCDTGLFVTLTDVILNWVDGTSSSLFSDEDTSSLLAACIDPAYPALATIPLNPYWSNFQTTTDARVTGHSTGLQWYNMLYDEGETPFTGDITLQFASGLSVRVDNTQYIGPNVNIDKTTGALTANSSAPDVVAFISLTDGNANDVIRIGRNFFSAAYLMVNYDSGEFTMWPTAENITSSQDLVAVDRDTAGAELDDLCSSNETSTVTAGGSDSTGGSTTASTASGDATSSGRTPSPNVPAIAGGVVGGVVGIASISALVICFALRRRKAKRDAGVAELHHDYMPAGSHASSPRANVALGKLIDVEPAEAQAETLHELAPESKSYHELPSRGSGFNQGELRGEPGLDLETPRFELADNAARHQM</sequence>
<feature type="compositionally biased region" description="Basic and acidic residues" evidence="1">
    <location>
        <begin position="509"/>
        <end position="524"/>
    </location>
</feature>
<keyword evidence="2" id="KW-0812">Transmembrane</keyword>
<keyword evidence="2" id="KW-1133">Transmembrane helix</keyword>
<dbReference type="Proteomes" id="UP001430848">
    <property type="component" value="Unassembled WGS sequence"/>
</dbReference>
<dbReference type="EMBL" id="JAKNSF020000044">
    <property type="protein sequence ID" value="KAK7726189.1"/>
    <property type="molecule type" value="Genomic_DNA"/>
</dbReference>
<feature type="compositionally biased region" description="Low complexity" evidence="1">
    <location>
        <begin position="373"/>
        <end position="401"/>
    </location>
</feature>
<keyword evidence="2" id="KW-0472">Membrane</keyword>
<feature type="transmembrane region" description="Helical" evidence="2">
    <location>
        <begin position="410"/>
        <end position="434"/>
    </location>
</feature>
<feature type="region of interest" description="Disordered" evidence="1">
    <location>
        <begin position="368"/>
        <end position="408"/>
    </location>
</feature>
<evidence type="ECO:0000256" key="2">
    <source>
        <dbReference type="SAM" id="Phobius"/>
    </source>
</evidence>
<comment type="caution">
    <text evidence="3">The sequence shown here is derived from an EMBL/GenBank/DDBJ whole genome shotgun (WGS) entry which is preliminary data.</text>
</comment>
<evidence type="ECO:0008006" key="5">
    <source>
        <dbReference type="Google" id="ProtNLM"/>
    </source>
</evidence>
<evidence type="ECO:0000256" key="1">
    <source>
        <dbReference type="SAM" id="MobiDB-lite"/>
    </source>
</evidence>
<reference evidence="3 4" key="1">
    <citation type="submission" date="2024-02" db="EMBL/GenBank/DDBJ databases">
        <title>De novo assembly and annotation of 12 fungi associated with fruit tree decline syndrome in Ontario, Canada.</title>
        <authorList>
            <person name="Sulman M."/>
            <person name="Ellouze W."/>
            <person name="Ilyukhin E."/>
        </authorList>
    </citation>
    <scope>NUCLEOTIDE SEQUENCE [LARGE SCALE GENOMIC DNA]</scope>
    <source>
        <strain evidence="3 4">M169</strain>
    </source>
</reference>
<gene>
    <name evidence="3" type="ORF">SLS63_007703</name>
</gene>
<keyword evidence="4" id="KW-1185">Reference proteome</keyword>
<dbReference type="Gene3D" id="2.40.70.10">
    <property type="entry name" value="Acid Proteases"/>
    <property type="match status" value="1"/>
</dbReference>
<protein>
    <recommendedName>
        <fullName evidence="5">Peptidase A1 domain-containing protein</fullName>
    </recommendedName>
</protein>
<evidence type="ECO:0000313" key="3">
    <source>
        <dbReference type="EMBL" id="KAK7726189.1"/>
    </source>
</evidence>
<evidence type="ECO:0000313" key="4">
    <source>
        <dbReference type="Proteomes" id="UP001430848"/>
    </source>
</evidence>
<proteinExistence type="predicted"/>
<feature type="compositionally biased region" description="Basic and acidic residues" evidence="1">
    <location>
        <begin position="488"/>
        <end position="498"/>
    </location>
</feature>
<feature type="region of interest" description="Disordered" evidence="1">
    <location>
        <begin position="488"/>
        <end position="533"/>
    </location>
</feature>
<dbReference type="InterPro" id="IPR021109">
    <property type="entry name" value="Peptidase_aspartic_dom_sf"/>
</dbReference>
<dbReference type="SUPFAM" id="SSF50630">
    <property type="entry name" value="Acid proteases"/>
    <property type="match status" value="1"/>
</dbReference>
<name>A0ABR1P4N4_DIAER</name>
<accession>A0ABR1P4N4</accession>
<organism evidence="3 4">
    <name type="scientific">Diaporthe eres</name>
    <name type="common">Phomopsis oblonga</name>
    <dbReference type="NCBI Taxonomy" id="83184"/>
    <lineage>
        <taxon>Eukaryota</taxon>
        <taxon>Fungi</taxon>
        <taxon>Dikarya</taxon>
        <taxon>Ascomycota</taxon>
        <taxon>Pezizomycotina</taxon>
        <taxon>Sordariomycetes</taxon>
        <taxon>Sordariomycetidae</taxon>
        <taxon>Diaporthales</taxon>
        <taxon>Diaporthaceae</taxon>
        <taxon>Diaporthe</taxon>
        <taxon>Diaporthe eres species complex</taxon>
    </lineage>
</organism>